<gene>
    <name evidence="1" type="ORF">O181_117519</name>
</gene>
<sequence length="114" mass="13418">MKDYRPKERVAITDWWPQWEKGMNEYINTCERCQKSNRKHEKNYGLLQYIEEPNNPLETNKMDWVTGPVPGGKEDFNSSLVIVEGYARSVRFDDETLDNSNNIKSTMTVLSRKI</sequence>
<accession>A0A9Q3PXK6</accession>
<organism evidence="1 2">
    <name type="scientific">Austropuccinia psidii MF-1</name>
    <dbReference type="NCBI Taxonomy" id="1389203"/>
    <lineage>
        <taxon>Eukaryota</taxon>
        <taxon>Fungi</taxon>
        <taxon>Dikarya</taxon>
        <taxon>Basidiomycota</taxon>
        <taxon>Pucciniomycotina</taxon>
        <taxon>Pucciniomycetes</taxon>
        <taxon>Pucciniales</taxon>
        <taxon>Sphaerophragmiaceae</taxon>
        <taxon>Austropuccinia</taxon>
    </lineage>
</organism>
<dbReference type="AlphaFoldDB" id="A0A9Q3PXK6"/>
<evidence type="ECO:0000313" key="2">
    <source>
        <dbReference type="Proteomes" id="UP000765509"/>
    </source>
</evidence>
<proteinExistence type="predicted"/>
<comment type="caution">
    <text evidence="1">The sequence shown here is derived from an EMBL/GenBank/DDBJ whole genome shotgun (WGS) entry which is preliminary data.</text>
</comment>
<dbReference type="EMBL" id="AVOT02101420">
    <property type="protein sequence ID" value="MBW0577804.1"/>
    <property type="molecule type" value="Genomic_DNA"/>
</dbReference>
<reference evidence="1" key="1">
    <citation type="submission" date="2021-03" db="EMBL/GenBank/DDBJ databases">
        <title>Draft genome sequence of rust myrtle Austropuccinia psidii MF-1, a brazilian biotype.</title>
        <authorList>
            <person name="Quecine M.C."/>
            <person name="Pachon D.M.R."/>
            <person name="Bonatelli M.L."/>
            <person name="Correr F.H."/>
            <person name="Franceschini L.M."/>
            <person name="Leite T.F."/>
            <person name="Margarido G.R.A."/>
            <person name="Almeida C.A."/>
            <person name="Ferrarezi J.A."/>
            <person name="Labate C.A."/>
        </authorList>
    </citation>
    <scope>NUCLEOTIDE SEQUENCE</scope>
    <source>
        <strain evidence="1">MF-1</strain>
    </source>
</reference>
<keyword evidence="2" id="KW-1185">Reference proteome</keyword>
<evidence type="ECO:0000313" key="1">
    <source>
        <dbReference type="EMBL" id="MBW0577804.1"/>
    </source>
</evidence>
<evidence type="ECO:0008006" key="3">
    <source>
        <dbReference type="Google" id="ProtNLM"/>
    </source>
</evidence>
<dbReference type="Proteomes" id="UP000765509">
    <property type="component" value="Unassembled WGS sequence"/>
</dbReference>
<protein>
    <recommendedName>
        <fullName evidence="3">Integrase zinc-binding domain-containing protein</fullName>
    </recommendedName>
</protein>
<name>A0A9Q3PXK6_9BASI</name>
<dbReference type="OrthoDB" id="446925at2759"/>